<comment type="caution">
    <text evidence="10">The sequence shown here is derived from an EMBL/GenBank/DDBJ whole genome shotgun (WGS) entry which is preliminary data.</text>
</comment>
<evidence type="ECO:0000256" key="5">
    <source>
        <dbReference type="ARBA" id="ARBA00022801"/>
    </source>
</evidence>
<evidence type="ECO:0000313" key="11">
    <source>
        <dbReference type="Proteomes" id="UP000551327"/>
    </source>
</evidence>
<dbReference type="GO" id="GO:0004252">
    <property type="term" value="F:serine-type endopeptidase activity"/>
    <property type="evidence" value="ECO:0007669"/>
    <property type="project" value="InterPro"/>
</dbReference>
<keyword evidence="5 7" id="KW-0378">Hydrolase</keyword>
<accession>A0A7X1KR19</accession>
<dbReference type="GO" id="GO:0006465">
    <property type="term" value="P:signal peptide processing"/>
    <property type="evidence" value="ECO:0007669"/>
    <property type="project" value="InterPro"/>
</dbReference>
<keyword evidence="7" id="KW-1133">Transmembrane helix</keyword>
<dbReference type="InterPro" id="IPR019533">
    <property type="entry name" value="Peptidase_S26"/>
</dbReference>
<dbReference type="PROSITE" id="PS00760">
    <property type="entry name" value="SPASE_I_2"/>
    <property type="match status" value="1"/>
</dbReference>
<dbReference type="EC" id="3.4.21.89" evidence="3 7"/>
<dbReference type="PRINTS" id="PR00727">
    <property type="entry name" value="LEADERPTASE"/>
</dbReference>
<dbReference type="Pfam" id="PF10502">
    <property type="entry name" value="Peptidase_S26"/>
    <property type="match status" value="1"/>
</dbReference>
<feature type="transmembrane region" description="Helical" evidence="7">
    <location>
        <begin position="42"/>
        <end position="62"/>
    </location>
</feature>
<dbReference type="NCBIfam" id="TIGR02227">
    <property type="entry name" value="sigpep_I_bact"/>
    <property type="match status" value="1"/>
</dbReference>
<gene>
    <name evidence="10" type="primary">lepB</name>
    <name evidence="10" type="ORF">H7F53_13440</name>
</gene>
<feature type="region of interest" description="Disordered" evidence="8">
    <location>
        <begin position="1"/>
        <end position="33"/>
    </location>
</feature>
<feature type="domain" description="Peptidase S26" evidence="9">
    <location>
        <begin position="42"/>
        <end position="266"/>
    </location>
</feature>
<dbReference type="InterPro" id="IPR036286">
    <property type="entry name" value="LexA/Signal_pep-like_sf"/>
</dbReference>
<name>A0A7X1KR19_9SPHN</name>
<evidence type="ECO:0000256" key="3">
    <source>
        <dbReference type="ARBA" id="ARBA00013208"/>
    </source>
</evidence>
<dbReference type="EMBL" id="JACLAX010000015">
    <property type="protein sequence ID" value="MBC2670153.1"/>
    <property type="molecule type" value="Genomic_DNA"/>
</dbReference>
<protein>
    <recommendedName>
        <fullName evidence="4 7">Signal peptidase I</fullName>
        <ecNumber evidence="3 7">3.4.21.89</ecNumber>
    </recommendedName>
</protein>
<evidence type="ECO:0000256" key="1">
    <source>
        <dbReference type="ARBA" id="ARBA00000677"/>
    </source>
</evidence>
<keyword evidence="11" id="KW-1185">Reference proteome</keyword>
<dbReference type="SUPFAM" id="SSF51306">
    <property type="entry name" value="LexA/Signal peptidase"/>
    <property type="match status" value="1"/>
</dbReference>
<evidence type="ECO:0000259" key="9">
    <source>
        <dbReference type="Pfam" id="PF10502"/>
    </source>
</evidence>
<evidence type="ECO:0000256" key="8">
    <source>
        <dbReference type="SAM" id="MobiDB-lite"/>
    </source>
</evidence>
<keyword evidence="7" id="KW-0472">Membrane</keyword>
<dbReference type="InterPro" id="IPR019757">
    <property type="entry name" value="Pept_S26A_signal_pept_1_Lys-AS"/>
</dbReference>
<keyword evidence="7" id="KW-0645">Protease</keyword>
<sequence length="294" mass="31271">MDTTMTDSSPAPTPPAAADAAGTPPGGTDPAAAKAEPKEESFFVFLLKLVLIVGAFRSFALAPFNIPSESMLPGLQNGDYLLAAKWPYGYSRYSLPFSLPLIPGRILAAQPQRGDVVIFKAPPVNDTDYIKRVIGLPGDQVQMIGGVLHLNGQPVPKVRIADAVVKVSANTRCFGPAFAAVAADGSAECHYPRFRETLPGGRSYDVLDLGATPQDDTLPVVVPEGALFLMGDNRDNSMDSRFPAMEGAGIGLVPQGNLVGRAAIMMFSTDGSASWLKPWTWFTATRWSRIGGTF</sequence>
<comment type="similarity">
    <text evidence="2 7">Belongs to the peptidase S26 family.</text>
</comment>
<dbReference type="AlphaFoldDB" id="A0A7X1KR19"/>
<comment type="catalytic activity">
    <reaction evidence="1 7">
        <text>Cleavage of hydrophobic, N-terminal signal or leader sequences from secreted and periplasmic proteins.</text>
        <dbReference type="EC" id="3.4.21.89"/>
    </reaction>
</comment>
<evidence type="ECO:0000313" key="10">
    <source>
        <dbReference type="EMBL" id="MBC2670153.1"/>
    </source>
</evidence>
<dbReference type="Gene3D" id="2.10.109.10">
    <property type="entry name" value="Umud Fragment, subunit A"/>
    <property type="match status" value="1"/>
</dbReference>
<organism evidence="10 11">
    <name type="scientific">Novosphingobium piscinae</name>
    <dbReference type="NCBI Taxonomy" id="1507448"/>
    <lineage>
        <taxon>Bacteria</taxon>
        <taxon>Pseudomonadati</taxon>
        <taxon>Pseudomonadota</taxon>
        <taxon>Alphaproteobacteria</taxon>
        <taxon>Sphingomonadales</taxon>
        <taxon>Sphingomonadaceae</taxon>
        <taxon>Novosphingobium</taxon>
    </lineage>
</organism>
<keyword evidence="7" id="KW-0812">Transmembrane</keyword>
<feature type="active site" evidence="6">
    <location>
        <position position="70"/>
    </location>
</feature>
<evidence type="ECO:0000256" key="6">
    <source>
        <dbReference type="PIRSR" id="PIRSR600223-1"/>
    </source>
</evidence>
<dbReference type="InterPro" id="IPR000223">
    <property type="entry name" value="Pept_S26A_signal_pept_1"/>
</dbReference>
<feature type="compositionally biased region" description="Low complexity" evidence="8">
    <location>
        <begin position="16"/>
        <end position="33"/>
    </location>
</feature>
<dbReference type="PANTHER" id="PTHR43390:SF1">
    <property type="entry name" value="CHLOROPLAST PROCESSING PEPTIDASE"/>
    <property type="match status" value="1"/>
</dbReference>
<evidence type="ECO:0000256" key="2">
    <source>
        <dbReference type="ARBA" id="ARBA00009370"/>
    </source>
</evidence>
<dbReference type="Proteomes" id="UP000551327">
    <property type="component" value="Unassembled WGS sequence"/>
</dbReference>
<proteinExistence type="inferred from homology"/>
<dbReference type="GO" id="GO:0016020">
    <property type="term" value="C:membrane"/>
    <property type="evidence" value="ECO:0007669"/>
    <property type="project" value="UniProtKB-SubCell"/>
</dbReference>
<evidence type="ECO:0000256" key="7">
    <source>
        <dbReference type="RuleBase" id="RU362042"/>
    </source>
</evidence>
<feature type="active site" evidence="6">
    <location>
        <position position="131"/>
    </location>
</feature>
<comment type="subcellular location">
    <subcellularLocation>
        <location evidence="7">Membrane</location>
        <topology evidence="7">Single-pass type II membrane protein</topology>
    </subcellularLocation>
</comment>
<dbReference type="PANTHER" id="PTHR43390">
    <property type="entry name" value="SIGNAL PEPTIDASE I"/>
    <property type="match status" value="1"/>
</dbReference>
<reference evidence="10 11" key="1">
    <citation type="submission" date="2020-08" db="EMBL/GenBank/DDBJ databases">
        <title>The genome sequence of type strain Novosphingobium piscinae KCTC 42194.</title>
        <authorList>
            <person name="Liu Y."/>
        </authorList>
    </citation>
    <scope>NUCLEOTIDE SEQUENCE [LARGE SCALE GENOMIC DNA]</scope>
    <source>
        <strain evidence="10 11">KCTC 42194</strain>
    </source>
</reference>
<dbReference type="CDD" id="cd06530">
    <property type="entry name" value="S26_SPase_I"/>
    <property type="match status" value="1"/>
</dbReference>
<dbReference type="GO" id="GO:0009003">
    <property type="term" value="F:signal peptidase activity"/>
    <property type="evidence" value="ECO:0007669"/>
    <property type="project" value="UniProtKB-EC"/>
</dbReference>
<evidence type="ECO:0000256" key="4">
    <source>
        <dbReference type="ARBA" id="ARBA00019232"/>
    </source>
</evidence>